<dbReference type="SUPFAM" id="SSF143034">
    <property type="entry name" value="L35p-like"/>
    <property type="match status" value="1"/>
</dbReference>
<feature type="compositionally biased region" description="Basic residues" evidence="4">
    <location>
        <begin position="1"/>
        <end position="14"/>
    </location>
</feature>
<comment type="caution">
    <text evidence="5">The sequence shown here is derived from an EMBL/GenBank/DDBJ whole genome shotgun (WGS) entry which is preliminary data.</text>
</comment>
<evidence type="ECO:0000313" key="5">
    <source>
        <dbReference type="EMBL" id="MBO8407002.1"/>
    </source>
</evidence>
<dbReference type="EMBL" id="JADINE010000014">
    <property type="protein sequence ID" value="MBO8407002.1"/>
    <property type="molecule type" value="Genomic_DNA"/>
</dbReference>
<accession>A0A940DCJ2</accession>
<protein>
    <submittedName>
        <fullName evidence="5">50S ribosomal protein L35</fullName>
    </submittedName>
</protein>
<dbReference type="GO" id="GO:1990904">
    <property type="term" value="C:ribonucleoprotein complex"/>
    <property type="evidence" value="ECO:0007669"/>
    <property type="project" value="UniProtKB-KW"/>
</dbReference>
<reference evidence="5" key="2">
    <citation type="journal article" date="2021" name="PeerJ">
        <title>Extensive microbial diversity within the chicken gut microbiome revealed by metagenomics and culture.</title>
        <authorList>
            <person name="Gilroy R."/>
            <person name="Ravi A."/>
            <person name="Getino M."/>
            <person name="Pursley I."/>
            <person name="Horton D.L."/>
            <person name="Alikhan N.F."/>
            <person name="Baker D."/>
            <person name="Gharbi K."/>
            <person name="Hall N."/>
            <person name="Watson M."/>
            <person name="Adriaenssens E.M."/>
            <person name="Foster-Nyarko E."/>
            <person name="Jarju S."/>
            <person name="Secka A."/>
            <person name="Antonio M."/>
            <person name="Oren A."/>
            <person name="Chaudhuri R.R."/>
            <person name="La Ragione R."/>
            <person name="Hildebrand F."/>
            <person name="Pallen M.J."/>
        </authorList>
    </citation>
    <scope>NUCLEOTIDE SEQUENCE</scope>
    <source>
        <strain evidence="5">B1-16210</strain>
    </source>
</reference>
<evidence type="ECO:0000256" key="1">
    <source>
        <dbReference type="ARBA" id="ARBA00006598"/>
    </source>
</evidence>
<name>A0A940DCJ2_9PROT</name>
<dbReference type="Pfam" id="PF01632">
    <property type="entry name" value="Ribosomal_L35p"/>
    <property type="match status" value="1"/>
</dbReference>
<comment type="similarity">
    <text evidence="1">Belongs to the bacterial ribosomal protein bL35 family.</text>
</comment>
<feature type="region of interest" description="Disordered" evidence="4">
    <location>
        <begin position="34"/>
        <end position="54"/>
    </location>
</feature>
<evidence type="ECO:0000256" key="3">
    <source>
        <dbReference type="ARBA" id="ARBA00023274"/>
    </source>
</evidence>
<keyword evidence="2 5" id="KW-0689">Ribosomal protein</keyword>
<reference evidence="5" key="1">
    <citation type="submission" date="2020-10" db="EMBL/GenBank/DDBJ databases">
        <authorList>
            <person name="Gilroy R."/>
        </authorList>
    </citation>
    <scope>NUCLEOTIDE SEQUENCE</scope>
    <source>
        <strain evidence="5">B1-16210</strain>
    </source>
</reference>
<evidence type="ECO:0000256" key="2">
    <source>
        <dbReference type="ARBA" id="ARBA00022980"/>
    </source>
</evidence>
<dbReference type="AlphaFoldDB" id="A0A940DCJ2"/>
<dbReference type="GO" id="GO:0006412">
    <property type="term" value="P:translation"/>
    <property type="evidence" value="ECO:0007669"/>
    <property type="project" value="InterPro"/>
</dbReference>
<feature type="compositionally biased region" description="Polar residues" evidence="4">
    <location>
        <begin position="40"/>
        <end position="51"/>
    </location>
</feature>
<organism evidence="5 6">
    <name type="scientific">Candidatus Enterousia excrementavium</name>
    <dbReference type="NCBI Taxonomy" id="2840789"/>
    <lineage>
        <taxon>Bacteria</taxon>
        <taxon>Pseudomonadati</taxon>
        <taxon>Pseudomonadota</taxon>
        <taxon>Alphaproteobacteria</taxon>
        <taxon>Candidatus Enterousia</taxon>
    </lineage>
</organism>
<keyword evidence="3" id="KW-0687">Ribonucleoprotein</keyword>
<dbReference type="GO" id="GO:0005840">
    <property type="term" value="C:ribosome"/>
    <property type="evidence" value="ECO:0007669"/>
    <property type="project" value="UniProtKB-KW"/>
</dbReference>
<gene>
    <name evidence="5" type="ORF">IAC77_00900</name>
</gene>
<dbReference type="InterPro" id="IPR021137">
    <property type="entry name" value="Ribosomal_bL35-like"/>
</dbReference>
<evidence type="ECO:0000313" key="6">
    <source>
        <dbReference type="Proteomes" id="UP000721442"/>
    </source>
</evidence>
<evidence type="ECO:0000256" key="4">
    <source>
        <dbReference type="SAM" id="MobiDB-lite"/>
    </source>
</evidence>
<feature type="region of interest" description="Disordered" evidence="4">
    <location>
        <begin position="1"/>
        <end position="20"/>
    </location>
</feature>
<sequence length="67" mass="7527">MPKLKTKSYLKKRASMTATGKIRVARNAHKKLLRNKSKRANNAGSKPQYLNDNMKGQAKILAPYGLK</sequence>
<proteinExistence type="inferred from homology"/>
<dbReference type="Proteomes" id="UP000721442">
    <property type="component" value="Unassembled WGS sequence"/>
</dbReference>
<dbReference type="Gene3D" id="4.10.410.60">
    <property type="match status" value="1"/>
</dbReference>
<dbReference type="GO" id="GO:0003735">
    <property type="term" value="F:structural constituent of ribosome"/>
    <property type="evidence" value="ECO:0007669"/>
    <property type="project" value="InterPro"/>
</dbReference>
<dbReference type="InterPro" id="IPR037229">
    <property type="entry name" value="Ribosomal_bL35_sf"/>
</dbReference>